<dbReference type="Pfam" id="PF00581">
    <property type="entry name" value="Rhodanese"/>
    <property type="match status" value="1"/>
</dbReference>
<evidence type="ECO:0000313" key="9">
    <source>
        <dbReference type="EMBL" id="VDL46295.1"/>
    </source>
</evidence>
<accession>A0A0R3SH40</accession>
<dbReference type="STRING" id="6216.A0A0R3SH40"/>
<evidence type="ECO:0000313" key="11">
    <source>
        <dbReference type="WBParaSite" id="HDID_0000425201-mRNA-1"/>
    </source>
</evidence>
<sequence length="531" mass="60457">MRSGGRHADENQINELSFNVCRLTSELFDEDANLEAPTDLNRCHFLKATNEENSASSGYISGASSNSPFHGTVEFKEFVPKISGKSDFCSGDVNLINNANKSKPYYRRSLSVESPPKLAKSSDKPSSVLPIVKISTQGCDLISVHTVAQLGRGEYKKLNVTYTIIDCRYPYEYEAGHIKGAVNLYTSSELIKEIFMNAPAASFDKDKIFMNLGPQVEELLLGPNEDIQMPAVRNFKIAELSTDLELDKMLNELSKTRKSVDDEDVPIVPVPEANPNATPTHVLIFHCEFSSQRGPELCRFLRRVDRLLNYSRYPFLFYPYVYVMMGGYEAFYRKCPELCEPRGYLTMFKQENRDELLYYAKLAKEVSDVCTSCIKASEQFNLTIFPPTKEDEKENKPALRLVKTMLPGSQMYKTRGLLERSFRITEDVEMKPSVPGKGFTIRQRLRLVEHIIRKGRWVIDIYERNRYLSSGEISTDFSDISRIAERKADPNFFSSLRPVTILNFHDGESQPKPRLSFSDANNETLNSSRLL</sequence>
<dbReference type="GO" id="GO:0004725">
    <property type="term" value="F:protein tyrosine phosphatase activity"/>
    <property type="evidence" value="ECO:0007669"/>
    <property type="project" value="UniProtKB-EC"/>
</dbReference>
<dbReference type="GO" id="GO:0010971">
    <property type="term" value="P:positive regulation of G2/M transition of mitotic cell cycle"/>
    <property type="evidence" value="ECO:0007669"/>
    <property type="project" value="TreeGrafter"/>
</dbReference>
<dbReference type="GO" id="GO:0000086">
    <property type="term" value="P:G2/M transition of mitotic cell cycle"/>
    <property type="evidence" value="ECO:0007669"/>
    <property type="project" value="TreeGrafter"/>
</dbReference>
<proteinExistence type="inferred from homology"/>
<dbReference type="GO" id="GO:0005634">
    <property type="term" value="C:nucleus"/>
    <property type="evidence" value="ECO:0007669"/>
    <property type="project" value="TreeGrafter"/>
</dbReference>
<dbReference type="PANTHER" id="PTHR10828">
    <property type="entry name" value="M-PHASE INDUCER PHOSPHATASE DUAL SPECIFICITY PHOSPHATASE CDC25"/>
    <property type="match status" value="1"/>
</dbReference>
<feature type="region of interest" description="Disordered" evidence="7">
    <location>
        <begin position="511"/>
        <end position="531"/>
    </location>
</feature>
<dbReference type="AlphaFoldDB" id="A0A0R3SH40"/>
<organism evidence="11">
    <name type="scientific">Hymenolepis diminuta</name>
    <name type="common">Rat tapeworm</name>
    <dbReference type="NCBI Taxonomy" id="6216"/>
    <lineage>
        <taxon>Eukaryota</taxon>
        <taxon>Metazoa</taxon>
        <taxon>Spiralia</taxon>
        <taxon>Lophotrochozoa</taxon>
        <taxon>Platyhelminthes</taxon>
        <taxon>Cestoda</taxon>
        <taxon>Eucestoda</taxon>
        <taxon>Cyclophyllidea</taxon>
        <taxon>Hymenolepididae</taxon>
        <taxon>Hymenolepis</taxon>
    </lineage>
</organism>
<dbReference type="SUPFAM" id="SSF52821">
    <property type="entry name" value="Rhodanese/Cell cycle control phosphatase"/>
    <property type="match status" value="1"/>
</dbReference>
<dbReference type="GO" id="GO:0051301">
    <property type="term" value="P:cell division"/>
    <property type="evidence" value="ECO:0007669"/>
    <property type="project" value="UniProtKB-KW"/>
</dbReference>
<evidence type="ECO:0000256" key="5">
    <source>
        <dbReference type="ARBA" id="ARBA00022912"/>
    </source>
</evidence>
<dbReference type="InterPro" id="IPR001763">
    <property type="entry name" value="Rhodanese-like_dom"/>
</dbReference>
<evidence type="ECO:0000256" key="6">
    <source>
        <dbReference type="ARBA" id="ARBA00023306"/>
    </source>
</evidence>
<feature type="compositionally biased region" description="Polar residues" evidence="7">
    <location>
        <begin position="518"/>
        <end position="531"/>
    </location>
</feature>
<dbReference type="Proteomes" id="UP000274504">
    <property type="component" value="Unassembled WGS sequence"/>
</dbReference>
<keyword evidence="6" id="KW-0131">Cell cycle</keyword>
<dbReference type="InterPro" id="IPR000751">
    <property type="entry name" value="MPI_Phosphatase"/>
</dbReference>
<dbReference type="GO" id="GO:0005737">
    <property type="term" value="C:cytoplasm"/>
    <property type="evidence" value="ECO:0007669"/>
    <property type="project" value="TreeGrafter"/>
</dbReference>
<dbReference type="WBParaSite" id="HDID_0000425201-mRNA-1">
    <property type="protein sequence ID" value="HDID_0000425201-mRNA-1"/>
    <property type="gene ID" value="HDID_0000425201"/>
</dbReference>
<dbReference type="PROSITE" id="PS50206">
    <property type="entry name" value="RHODANESE_3"/>
    <property type="match status" value="1"/>
</dbReference>
<evidence type="ECO:0000256" key="3">
    <source>
        <dbReference type="ARBA" id="ARBA00022618"/>
    </source>
</evidence>
<dbReference type="GO" id="GO:0110032">
    <property type="term" value="P:positive regulation of G2/MI transition of meiotic cell cycle"/>
    <property type="evidence" value="ECO:0007669"/>
    <property type="project" value="TreeGrafter"/>
</dbReference>
<evidence type="ECO:0000256" key="2">
    <source>
        <dbReference type="ARBA" id="ARBA00013064"/>
    </source>
</evidence>
<protein>
    <recommendedName>
        <fullName evidence="2">protein-tyrosine-phosphatase</fullName>
        <ecNumber evidence="2">3.1.3.48</ecNumber>
    </recommendedName>
</protein>
<dbReference type="EMBL" id="UYSG01001556">
    <property type="protein sequence ID" value="VDL46295.1"/>
    <property type="molecule type" value="Genomic_DNA"/>
</dbReference>
<feature type="domain" description="Rhodanese" evidence="8">
    <location>
        <begin position="158"/>
        <end position="340"/>
    </location>
</feature>
<dbReference type="EC" id="3.1.3.48" evidence="2"/>
<gene>
    <name evidence="9" type="ORF">HDID_LOCUS4250</name>
</gene>
<keyword evidence="4" id="KW-0378">Hydrolase</keyword>
<comment type="similarity">
    <text evidence="1">Belongs to the MPI phosphatase family.</text>
</comment>
<evidence type="ECO:0000313" key="10">
    <source>
        <dbReference type="Proteomes" id="UP000274504"/>
    </source>
</evidence>
<dbReference type="SMART" id="SM00450">
    <property type="entry name" value="RHOD"/>
    <property type="match status" value="1"/>
</dbReference>
<evidence type="ECO:0000256" key="4">
    <source>
        <dbReference type="ARBA" id="ARBA00022801"/>
    </source>
</evidence>
<evidence type="ECO:0000259" key="8">
    <source>
        <dbReference type="PROSITE" id="PS50206"/>
    </source>
</evidence>
<dbReference type="PANTHER" id="PTHR10828:SF17">
    <property type="entry name" value="PROTEIN-TYROSINE-PHOSPHATASE"/>
    <property type="match status" value="1"/>
</dbReference>
<reference evidence="9 10" key="2">
    <citation type="submission" date="2018-11" db="EMBL/GenBank/DDBJ databases">
        <authorList>
            <consortium name="Pathogen Informatics"/>
        </authorList>
    </citation>
    <scope>NUCLEOTIDE SEQUENCE [LARGE SCALE GENOMIC DNA]</scope>
</reference>
<dbReference type="OrthoDB" id="9999371at2759"/>
<evidence type="ECO:0000256" key="1">
    <source>
        <dbReference type="ARBA" id="ARBA00011065"/>
    </source>
</evidence>
<name>A0A0R3SH40_HYMDI</name>
<reference evidence="11" key="1">
    <citation type="submission" date="2017-02" db="UniProtKB">
        <authorList>
            <consortium name="WormBaseParasite"/>
        </authorList>
    </citation>
    <scope>IDENTIFICATION</scope>
</reference>
<dbReference type="PRINTS" id="PR00716">
    <property type="entry name" value="MPIPHPHTASE"/>
</dbReference>
<keyword evidence="5" id="KW-0904">Protein phosphatase</keyword>
<dbReference type="InterPro" id="IPR036873">
    <property type="entry name" value="Rhodanese-like_dom_sf"/>
</dbReference>
<keyword evidence="3" id="KW-0132">Cell division</keyword>
<evidence type="ECO:0000256" key="7">
    <source>
        <dbReference type="SAM" id="MobiDB-lite"/>
    </source>
</evidence>
<dbReference type="Gene3D" id="3.40.250.10">
    <property type="entry name" value="Rhodanese-like domain"/>
    <property type="match status" value="1"/>
</dbReference>